<feature type="domain" description="DUF8050" evidence="2">
    <location>
        <begin position="3"/>
        <end position="155"/>
    </location>
</feature>
<dbReference type="EMBL" id="JBHSXL010000001">
    <property type="protein sequence ID" value="MFC6891071.1"/>
    <property type="molecule type" value="Genomic_DNA"/>
</dbReference>
<organism evidence="3 4">
    <name type="scientific">Halopenitus salinus</name>
    <dbReference type="NCBI Taxonomy" id="1198295"/>
    <lineage>
        <taxon>Archaea</taxon>
        <taxon>Methanobacteriati</taxon>
        <taxon>Methanobacteriota</taxon>
        <taxon>Stenosarchaea group</taxon>
        <taxon>Halobacteria</taxon>
        <taxon>Halobacteriales</taxon>
        <taxon>Haloferacaceae</taxon>
        <taxon>Halopenitus</taxon>
    </lineage>
</organism>
<keyword evidence="1" id="KW-0812">Transmembrane</keyword>
<reference evidence="3 4" key="1">
    <citation type="journal article" date="2019" name="Int. J. Syst. Evol. Microbiol.">
        <title>The Global Catalogue of Microorganisms (GCM) 10K type strain sequencing project: providing services to taxonomists for standard genome sequencing and annotation.</title>
        <authorList>
            <consortium name="The Broad Institute Genomics Platform"/>
            <consortium name="The Broad Institute Genome Sequencing Center for Infectious Disease"/>
            <person name="Wu L."/>
            <person name="Ma J."/>
        </authorList>
    </citation>
    <scope>NUCLEOTIDE SEQUENCE [LARGE SCALE GENOMIC DNA]</scope>
    <source>
        <strain evidence="3 4">SKJ47</strain>
    </source>
</reference>
<evidence type="ECO:0000259" key="2">
    <source>
        <dbReference type="Pfam" id="PF26224"/>
    </source>
</evidence>
<dbReference type="NCBIfam" id="TIGR04206">
    <property type="entry name" value="near_ArtA"/>
    <property type="match status" value="1"/>
</dbReference>
<dbReference type="RefSeq" id="WP_379738723.1">
    <property type="nucleotide sequence ID" value="NZ_JBHSVN010000001.1"/>
</dbReference>
<dbReference type="Pfam" id="PF26224">
    <property type="entry name" value="DUF8050"/>
    <property type="match status" value="1"/>
</dbReference>
<comment type="caution">
    <text evidence="3">The sequence shown here is derived from an EMBL/GenBank/DDBJ whole genome shotgun (WGS) entry which is preliminary data.</text>
</comment>
<feature type="transmembrane region" description="Helical" evidence="1">
    <location>
        <begin position="100"/>
        <end position="120"/>
    </location>
</feature>
<dbReference type="InterPro" id="IPR058363">
    <property type="entry name" value="DUF8050"/>
</dbReference>
<gene>
    <name evidence="3" type="ORF">ACFQE9_00275</name>
</gene>
<accession>A0ABD5UVY6</accession>
<dbReference type="Proteomes" id="UP001596296">
    <property type="component" value="Unassembled WGS sequence"/>
</dbReference>
<dbReference type="InterPro" id="IPR026436">
    <property type="entry name" value="CHP04206"/>
</dbReference>
<name>A0ABD5UVY6_9EURY</name>
<keyword evidence="4" id="KW-1185">Reference proteome</keyword>
<protein>
    <submittedName>
        <fullName evidence="3">TIGR04206 family protein</fullName>
    </submittedName>
</protein>
<evidence type="ECO:0000313" key="4">
    <source>
        <dbReference type="Proteomes" id="UP001596296"/>
    </source>
</evidence>
<evidence type="ECO:0000256" key="1">
    <source>
        <dbReference type="SAM" id="Phobius"/>
    </source>
</evidence>
<feature type="transmembrane region" description="Helical" evidence="1">
    <location>
        <begin position="132"/>
        <end position="150"/>
    </location>
</feature>
<keyword evidence="1" id="KW-1133">Transmembrane helix</keyword>
<feature type="transmembrane region" description="Helical" evidence="1">
    <location>
        <begin position="72"/>
        <end position="93"/>
    </location>
</feature>
<dbReference type="AlphaFoldDB" id="A0ABD5UVY6"/>
<evidence type="ECO:0000313" key="3">
    <source>
        <dbReference type="EMBL" id="MFC6891071.1"/>
    </source>
</evidence>
<keyword evidence="1" id="KW-0472">Membrane</keyword>
<sequence length="159" mass="16317">MTRRWIAVGAVAALFAIPVTVSGADGDYALVMVWGLVDLGSTGPGGVHVYPIWRYLAEHPIGFEALPASIRAWPVGLGFHVLALASATLGATIDREDRRVTGGLLVLAGLASFSVTFGIATRTGGFGGSSTVLLPVGAVLTWGAAVALYGSDLRGLLGR</sequence>
<proteinExistence type="predicted"/>